<keyword evidence="11" id="KW-1185">Reference proteome</keyword>
<protein>
    <recommendedName>
        <fullName evidence="12">Peptidase A24A N-terminal domain-containing protein</fullName>
    </recommendedName>
</protein>
<dbReference type="PANTHER" id="PTHR30487">
    <property type="entry name" value="TYPE 4 PREPILIN-LIKE PROTEINS LEADER PEPTIDE-PROCESSING ENZYME"/>
    <property type="match status" value="1"/>
</dbReference>
<dbReference type="Pfam" id="PF06750">
    <property type="entry name" value="A24_N_bact"/>
    <property type="match status" value="1"/>
</dbReference>
<dbReference type="Gene3D" id="1.20.120.1220">
    <property type="match status" value="1"/>
</dbReference>
<evidence type="ECO:0000256" key="6">
    <source>
        <dbReference type="ARBA" id="ARBA00023136"/>
    </source>
</evidence>
<dbReference type="InterPro" id="IPR010627">
    <property type="entry name" value="Prepilin_pept_A24_N"/>
</dbReference>
<accession>A0A430ANS5</accession>
<dbReference type="GO" id="GO:0005886">
    <property type="term" value="C:plasma membrane"/>
    <property type="evidence" value="ECO:0007669"/>
    <property type="project" value="UniProtKB-SubCell"/>
</dbReference>
<feature type="transmembrane region" description="Helical" evidence="7">
    <location>
        <begin position="189"/>
        <end position="217"/>
    </location>
</feature>
<comment type="similarity">
    <text evidence="2">Belongs to the peptidase A24 family.</text>
</comment>
<name>A0A430ANS5_9ENTE</name>
<evidence type="ECO:0000256" key="5">
    <source>
        <dbReference type="ARBA" id="ARBA00022989"/>
    </source>
</evidence>
<comment type="subcellular location">
    <subcellularLocation>
        <location evidence="1">Cell membrane</location>
        <topology evidence="1">Multi-pass membrane protein</topology>
    </subcellularLocation>
</comment>
<evidence type="ECO:0000256" key="1">
    <source>
        <dbReference type="ARBA" id="ARBA00004651"/>
    </source>
</evidence>
<evidence type="ECO:0000256" key="7">
    <source>
        <dbReference type="SAM" id="Phobius"/>
    </source>
</evidence>
<dbReference type="Proteomes" id="UP000286773">
    <property type="component" value="Unassembled WGS sequence"/>
</dbReference>
<dbReference type="PANTHER" id="PTHR30487:SF0">
    <property type="entry name" value="PREPILIN LEADER PEPTIDASE_N-METHYLTRANSFERASE-RELATED"/>
    <property type="match status" value="1"/>
</dbReference>
<dbReference type="OrthoDB" id="9789291at2"/>
<evidence type="ECO:0000259" key="9">
    <source>
        <dbReference type="Pfam" id="PF06750"/>
    </source>
</evidence>
<evidence type="ECO:0000256" key="4">
    <source>
        <dbReference type="ARBA" id="ARBA00022692"/>
    </source>
</evidence>
<evidence type="ECO:0000313" key="10">
    <source>
        <dbReference type="EMBL" id="RSU09788.1"/>
    </source>
</evidence>
<evidence type="ECO:0000313" key="11">
    <source>
        <dbReference type="Proteomes" id="UP000286773"/>
    </source>
</evidence>
<dbReference type="InterPro" id="IPR050882">
    <property type="entry name" value="Prepilin_peptidase/N-MTase"/>
</dbReference>
<evidence type="ECO:0000259" key="8">
    <source>
        <dbReference type="Pfam" id="PF01478"/>
    </source>
</evidence>
<dbReference type="Pfam" id="PF01478">
    <property type="entry name" value="Peptidase_A24"/>
    <property type="match status" value="1"/>
</dbReference>
<keyword evidence="5 7" id="KW-1133">Transmembrane helix</keyword>
<evidence type="ECO:0000256" key="2">
    <source>
        <dbReference type="ARBA" id="ARBA00005801"/>
    </source>
</evidence>
<reference evidence="10 11" key="1">
    <citation type="submission" date="2017-05" db="EMBL/GenBank/DDBJ databases">
        <title>Vagococcus spp. assemblies.</title>
        <authorList>
            <person name="Gulvik C.A."/>
        </authorList>
    </citation>
    <scope>NUCLEOTIDE SEQUENCE [LARGE SCALE GENOMIC DNA]</scope>
    <source>
        <strain evidence="10 11">LMG 24798</strain>
    </source>
</reference>
<comment type="caution">
    <text evidence="10">The sequence shown here is derived from an EMBL/GenBank/DDBJ whole genome shotgun (WGS) entry which is preliminary data.</text>
</comment>
<keyword evidence="6 7" id="KW-0472">Membrane</keyword>
<feature type="transmembrane region" description="Helical" evidence="7">
    <location>
        <begin position="229"/>
        <end position="249"/>
    </location>
</feature>
<evidence type="ECO:0008006" key="12">
    <source>
        <dbReference type="Google" id="ProtNLM"/>
    </source>
</evidence>
<keyword evidence="3" id="KW-1003">Cell membrane</keyword>
<feature type="transmembrane region" description="Helical" evidence="7">
    <location>
        <begin position="83"/>
        <end position="103"/>
    </location>
</feature>
<feature type="domain" description="Prepilin peptidase A24 N-terminal" evidence="9">
    <location>
        <begin position="23"/>
        <end position="100"/>
    </location>
</feature>
<sequence length="250" mass="28105">MLLVTCRNNGGFFMILCFIFYSGCIIGSFLAVAASRLPQGQSLLLPRSHCTHCGHTLAFYELMPLFSQLLLGNRCRYCRQPIGISLAVMESLSGIILLLYSRVFGTLPFGLPLLFLLYMGLTLAYTDYLYLIVEPKLMYGFTFLIVVSNELSGRLLTYHPLAALLVVVLLVFIQQLIPDGLGGGDVRLLTIWAFFLGIFETAILIFFASLIALLFCVITRRHKNSDLRYLPFVPFLCIGLILTIVRYYLS</sequence>
<feature type="transmembrane region" description="Helical" evidence="7">
    <location>
        <begin position="12"/>
        <end position="34"/>
    </location>
</feature>
<evidence type="ECO:0000256" key="3">
    <source>
        <dbReference type="ARBA" id="ARBA00022475"/>
    </source>
</evidence>
<gene>
    <name evidence="10" type="ORF">CBF27_11935</name>
</gene>
<feature type="transmembrane region" description="Helical" evidence="7">
    <location>
        <begin position="109"/>
        <end position="133"/>
    </location>
</feature>
<dbReference type="GO" id="GO:0004190">
    <property type="term" value="F:aspartic-type endopeptidase activity"/>
    <property type="evidence" value="ECO:0007669"/>
    <property type="project" value="InterPro"/>
</dbReference>
<proteinExistence type="inferred from homology"/>
<organism evidence="10 11">
    <name type="scientific">Vagococcus acidifermentans</name>
    <dbReference type="NCBI Taxonomy" id="564710"/>
    <lineage>
        <taxon>Bacteria</taxon>
        <taxon>Bacillati</taxon>
        <taxon>Bacillota</taxon>
        <taxon>Bacilli</taxon>
        <taxon>Lactobacillales</taxon>
        <taxon>Enterococcaceae</taxon>
        <taxon>Vagococcus</taxon>
    </lineage>
</organism>
<feature type="domain" description="Prepilin type IV endopeptidase peptidase" evidence="8">
    <location>
        <begin position="114"/>
        <end position="217"/>
    </location>
</feature>
<dbReference type="AlphaFoldDB" id="A0A430ANS5"/>
<dbReference type="InterPro" id="IPR000045">
    <property type="entry name" value="Prepilin_IV_endopep_pep"/>
</dbReference>
<dbReference type="GO" id="GO:0006465">
    <property type="term" value="P:signal peptide processing"/>
    <property type="evidence" value="ECO:0007669"/>
    <property type="project" value="TreeGrafter"/>
</dbReference>
<keyword evidence="4 7" id="KW-0812">Transmembrane</keyword>
<dbReference type="EMBL" id="NGKC01000016">
    <property type="protein sequence ID" value="RSU09788.1"/>
    <property type="molecule type" value="Genomic_DNA"/>
</dbReference>
<feature type="transmembrane region" description="Helical" evidence="7">
    <location>
        <begin position="154"/>
        <end position="177"/>
    </location>
</feature>